<gene>
    <name evidence="1" type="ORF">FN846DRAFT_943292</name>
</gene>
<keyword evidence="2" id="KW-1185">Reference proteome</keyword>
<name>A0A5J5F0H9_9PEZI</name>
<dbReference type="Proteomes" id="UP000326924">
    <property type="component" value="Unassembled WGS sequence"/>
</dbReference>
<accession>A0A5J5F0H9</accession>
<organism evidence="1 2">
    <name type="scientific">Sphaerosporella brunnea</name>
    <dbReference type="NCBI Taxonomy" id="1250544"/>
    <lineage>
        <taxon>Eukaryota</taxon>
        <taxon>Fungi</taxon>
        <taxon>Dikarya</taxon>
        <taxon>Ascomycota</taxon>
        <taxon>Pezizomycotina</taxon>
        <taxon>Pezizomycetes</taxon>
        <taxon>Pezizales</taxon>
        <taxon>Pyronemataceae</taxon>
        <taxon>Sphaerosporella</taxon>
    </lineage>
</organism>
<dbReference type="EMBL" id="VXIS01000061">
    <property type="protein sequence ID" value="KAA8909071.1"/>
    <property type="molecule type" value="Genomic_DNA"/>
</dbReference>
<dbReference type="AlphaFoldDB" id="A0A5J5F0H9"/>
<comment type="caution">
    <text evidence="1">The sequence shown here is derived from an EMBL/GenBank/DDBJ whole genome shotgun (WGS) entry which is preliminary data.</text>
</comment>
<dbReference type="InParanoid" id="A0A5J5F0H9"/>
<evidence type="ECO:0000313" key="2">
    <source>
        <dbReference type="Proteomes" id="UP000326924"/>
    </source>
</evidence>
<evidence type="ECO:0000313" key="1">
    <source>
        <dbReference type="EMBL" id="KAA8909071.1"/>
    </source>
</evidence>
<reference evidence="1 2" key="1">
    <citation type="submission" date="2019-09" db="EMBL/GenBank/DDBJ databases">
        <title>Draft genome of the ectomycorrhizal ascomycete Sphaerosporella brunnea.</title>
        <authorList>
            <consortium name="DOE Joint Genome Institute"/>
            <person name="Benucci G.M."/>
            <person name="Marozzi G."/>
            <person name="Antonielli L."/>
            <person name="Sanchez S."/>
            <person name="Marco P."/>
            <person name="Wang X."/>
            <person name="Falini L.B."/>
            <person name="Barry K."/>
            <person name="Haridas S."/>
            <person name="Lipzen A."/>
            <person name="Labutti K."/>
            <person name="Grigoriev I.V."/>
            <person name="Murat C."/>
            <person name="Martin F."/>
            <person name="Albertini E."/>
            <person name="Donnini D."/>
            <person name="Bonito G."/>
        </authorList>
    </citation>
    <scope>NUCLEOTIDE SEQUENCE [LARGE SCALE GENOMIC DNA]</scope>
    <source>
        <strain evidence="1 2">Sb_GMNB300</strain>
    </source>
</reference>
<sequence>MAELRSFLPETAPPPAVVPSPLRDLYTTWSPLFYGSALNDLELQKVVDALEAHLETSEVIFPYFPSIFIEPAACAWYDSLPAGFTPHYLLKKLSGYLPQGRVGRPPTTTANQKPDTTEQKVASLRHSLHKTRKQAQELLISTSPMRPVRPTLRVFRITSLTTAVSLRSPSASDSDSDSEQVVRRNYDGFTGVFVTVAKDATLQAVEKEFLDTVKEIDPVNVGVLAKVKKVVFTEAKTGVVVRERGWEGVREIVGDLVAELVF</sequence>
<proteinExistence type="predicted"/>
<protein>
    <submittedName>
        <fullName evidence="1">Uncharacterized protein</fullName>
    </submittedName>
</protein>